<dbReference type="PANTHER" id="PTHR46791">
    <property type="entry name" value="EXPRESSED PROTEIN"/>
    <property type="match status" value="1"/>
</dbReference>
<dbReference type="Pfam" id="PF24764">
    <property type="entry name" value="rva_4"/>
    <property type="match status" value="1"/>
</dbReference>
<comment type="caution">
    <text evidence="3">The sequence shown here is derived from an EMBL/GenBank/DDBJ whole genome shotgun (WGS) entry which is preliminary data.</text>
</comment>
<gene>
    <name evidence="3" type="ORF">DFH07DRAFT_870069</name>
</gene>
<feature type="domain" description="Integrase core" evidence="2">
    <location>
        <begin position="2"/>
        <end position="128"/>
    </location>
</feature>
<dbReference type="Proteomes" id="UP001215280">
    <property type="component" value="Unassembled WGS sequence"/>
</dbReference>
<evidence type="ECO:0000256" key="1">
    <source>
        <dbReference type="SAM" id="MobiDB-lite"/>
    </source>
</evidence>
<reference evidence="3" key="1">
    <citation type="submission" date="2023-03" db="EMBL/GenBank/DDBJ databases">
        <title>Massive genome expansion in bonnet fungi (Mycena s.s.) driven by repeated elements and novel gene families across ecological guilds.</title>
        <authorList>
            <consortium name="Lawrence Berkeley National Laboratory"/>
            <person name="Harder C.B."/>
            <person name="Miyauchi S."/>
            <person name="Viragh M."/>
            <person name="Kuo A."/>
            <person name="Thoen E."/>
            <person name="Andreopoulos B."/>
            <person name="Lu D."/>
            <person name="Skrede I."/>
            <person name="Drula E."/>
            <person name="Henrissat B."/>
            <person name="Morin E."/>
            <person name="Kohler A."/>
            <person name="Barry K."/>
            <person name="LaButti K."/>
            <person name="Morin E."/>
            <person name="Salamov A."/>
            <person name="Lipzen A."/>
            <person name="Mereny Z."/>
            <person name="Hegedus B."/>
            <person name="Baldrian P."/>
            <person name="Stursova M."/>
            <person name="Weitz H."/>
            <person name="Taylor A."/>
            <person name="Grigoriev I.V."/>
            <person name="Nagy L.G."/>
            <person name="Martin F."/>
            <person name="Kauserud H."/>
        </authorList>
    </citation>
    <scope>NUCLEOTIDE SEQUENCE</scope>
    <source>
        <strain evidence="3">CBHHK188m</strain>
    </source>
</reference>
<feature type="compositionally biased region" description="Acidic residues" evidence="1">
    <location>
        <begin position="175"/>
        <end position="186"/>
    </location>
</feature>
<feature type="region of interest" description="Disordered" evidence="1">
    <location>
        <begin position="157"/>
        <end position="186"/>
    </location>
</feature>
<sequence length="308" mass="35470">MDAIQAYGTPSRMRGDRGGENTKVSIWMIIHRGPGRASFMWGLSTRNTRIERLWVEVGTQFARRWRAFFTRLGRLHHLDRKNPTHLWLLHRLFLKAINNDCREFQDEWNLHPISGRTTSDQSPADIRFLGQTTQGIYAVDPLDGIHPDAIKRYYGVEGAGRRPRNGQTGAGHASDDEEENEDSDNDIEPDLEEELENQIQEDQAQNIRHAPVKVARHHSPFEEREDEAAFLELLDIVITQPDVLPEGYGILPDEWEDEDYDEIETIRTGTNGKELVVVLPRVEWFLRAAKWVQALDLLTRVLSEMDNG</sequence>
<evidence type="ECO:0000313" key="4">
    <source>
        <dbReference type="Proteomes" id="UP001215280"/>
    </source>
</evidence>
<dbReference type="PANTHER" id="PTHR46791:SF5">
    <property type="entry name" value="CLR5 DOMAIN-CONTAINING PROTEIN-RELATED"/>
    <property type="match status" value="1"/>
</dbReference>
<dbReference type="AlphaFoldDB" id="A0AAD7N1V3"/>
<evidence type="ECO:0000313" key="3">
    <source>
        <dbReference type="EMBL" id="KAJ7742003.1"/>
    </source>
</evidence>
<name>A0AAD7N1V3_9AGAR</name>
<dbReference type="InterPro" id="IPR058913">
    <property type="entry name" value="Integrase_dom_put"/>
</dbReference>
<evidence type="ECO:0000259" key="2">
    <source>
        <dbReference type="Pfam" id="PF24764"/>
    </source>
</evidence>
<keyword evidence="4" id="KW-1185">Reference proteome</keyword>
<dbReference type="EMBL" id="JARJLG010000120">
    <property type="protein sequence ID" value="KAJ7742003.1"/>
    <property type="molecule type" value="Genomic_DNA"/>
</dbReference>
<protein>
    <recommendedName>
        <fullName evidence="2">Integrase core domain-containing protein</fullName>
    </recommendedName>
</protein>
<proteinExistence type="predicted"/>
<organism evidence="3 4">
    <name type="scientific">Mycena maculata</name>
    <dbReference type="NCBI Taxonomy" id="230809"/>
    <lineage>
        <taxon>Eukaryota</taxon>
        <taxon>Fungi</taxon>
        <taxon>Dikarya</taxon>
        <taxon>Basidiomycota</taxon>
        <taxon>Agaricomycotina</taxon>
        <taxon>Agaricomycetes</taxon>
        <taxon>Agaricomycetidae</taxon>
        <taxon>Agaricales</taxon>
        <taxon>Marasmiineae</taxon>
        <taxon>Mycenaceae</taxon>
        <taxon>Mycena</taxon>
    </lineage>
</organism>
<accession>A0AAD7N1V3</accession>